<dbReference type="EMBL" id="JARBHA010000013">
    <property type="protein sequence ID" value="KAJ9684779.1"/>
    <property type="molecule type" value="Genomic_DNA"/>
</dbReference>
<comment type="caution">
    <text evidence="3">The sequence shown here is derived from an EMBL/GenBank/DDBJ whole genome shotgun (WGS) entry which is preliminary data.</text>
</comment>
<organism evidence="3 4">
    <name type="scientific">Vitis rotundifolia</name>
    <name type="common">Muscadine grape</name>
    <dbReference type="NCBI Taxonomy" id="103349"/>
    <lineage>
        <taxon>Eukaryota</taxon>
        <taxon>Viridiplantae</taxon>
        <taxon>Streptophyta</taxon>
        <taxon>Embryophyta</taxon>
        <taxon>Tracheophyta</taxon>
        <taxon>Spermatophyta</taxon>
        <taxon>Magnoliopsida</taxon>
        <taxon>eudicotyledons</taxon>
        <taxon>Gunneridae</taxon>
        <taxon>Pentapetalae</taxon>
        <taxon>rosids</taxon>
        <taxon>Vitales</taxon>
        <taxon>Vitaceae</taxon>
        <taxon>Viteae</taxon>
        <taxon>Vitis</taxon>
    </lineage>
</organism>
<evidence type="ECO:0000313" key="3">
    <source>
        <dbReference type="EMBL" id="KAJ9684779.1"/>
    </source>
</evidence>
<dbReference type="AlphaFoldDB" id="A0AA38ZAC1"/>
<keyword evidence="4" id="KW-1185">Reference proteome</keyword>
<evidence type="ECO:0000256" key="2">
    <source>
        <dbReference type="SAM" id="Phobius"/>
    </source>
</evidence>
<sequence length="193" mass="21735">MYKNEKEKGKSRVLGWAFVSFYKNEIRIEEKGEKPSPSSPLKRCVEEENMLRLTTALFHPPIPFSIRSDPPTTPILSFKATANSIYPYFHVPRKLVVKAEKGNGKEGGEEKRSENGGGEDLKKDKGPILNVKWRDLLDPDPENILAVGLSGVLTWASVQVLWQLFFISFTILVAALKYSFIAALLIFILITLL</sequence>
<dbReference type="PANTHER" id="PTHR36789">
    <property type="entry name" value="TRANSMEMBRANE PROTEIN"/>
    <property type="match status" value="1"/>
</dbReference>
<keyword evidence="2" id="KW-0812">Transmembrane</keyword>
<protein>
    <submittedName>
        <fullName evidence="3">Uncharacterized protein</fullName>
    </submittedName>
</protein>
<feature type="region of interest" description="Disordered" evidence="1">
    <location>
        <begin position="100"/>
        <end position="123"/>
    </location>
</feature>
<evidence type="ECO:0000256" key="1">
    <source>
        <dbReference type="SAM" id="MobiDB-lite"/>
    </source>
</evidence>
<accession>A0AA38ZAC1</accession>
<feature type="transmembrane region" description="Helical" evidence="2">
    <location>
        <begin position="171"/>
        <end position="192"/>
    </location>
</feature>
<keyword evidence="2" id="KW-0472">Membrane</keyword>
<feature type="transmembrane region" description="Helical" evidence="2">
    <location>
        <begin position="144"/>
        <end position="165"/>
    </location>
</feature>
<gene>
    <name evidence="3" type="ORF">PVL29_016987</name>
</gene>
<dbReference type="Proteomes" id="UP001168098">
    <property type="component" value="Unassembled WGS sequence"/>
</dbReference>
<reference evidence="3 4" key="1">
    <citation type="journal article" date="2023" name="BMC Biotechnol.">
        <title>Vitis rotundifolia cv Carlos genome sequencing.</title>
        <authorList>
            <person name="Huff M."/>
            <person name="Hulse-Kemp A."/>
            <person name="Scheffler B."/>
            <person name="Youngblood R."/>
            <person name="Simpson S."/>
            <person name="Babiker E."/>
            <person name="Staton M."/>
        </authorList>
    </citation>
    <scope>NUCLEOTIDE SEQUENCE [LARGE SCALE GENOMIC DNA]</scope>
    <source>
        <tissue evidence="3">Leaf</tissue>
    </source>
</reference>
<evidence type="ECO:0000313" key="4">
    <source>
        <dbReference type="Proteomes" id="UP001168098"/>
    </source>
</evidence>
<keyword evidence="2" id="KW-1133">Transmembrane helix</keyword>
<dbReference type="PANTHER" id="PTHR36789:SF1">
    <property type="entry name" value="TRANSMEMBRANE PROTEIN"/>
    <property type="match status" value="1"/>
</dbReference>
<proteinExistence type="predicted"/>
<name>A0AA38ZAC1_VITRO</name>